<dbReference type="Gene3D" id="3.40.50.1980">
    <property type="entry name" value="Nitrogenase molybdenum iron protein domain"/>
    <property type="match status" value="2"/>
</dbReference>
<feature type="signal peptide" evidence="6">
    <location>
        <begin position="1"/>
        <end position="21"/>
    </location>
</feature>
<keyword evidence="9" id="KW-1185">Reference proteome</keyword>
<keyword evidence="3" id="KW-0813">Transport</keyword>
<evidence type="ECO:0000256" key="3">
    <source>
        <dbReference type="ARBA" id="ARBA00022448"/>
    </source>
</evidence>
<dbReference type="PANTHER" id="PTHR30532">
    <property type="entry name" value="IRON III DICITRATE-BINDING PERIPLASMIC PROTEIN"/>
    <property type="match status" value="1"/>
</dbReference>
<accession>A0ABS3LDU7</accession>
<dbReference type="InterPro" id="IPR051313">
    <property type="entry name" value="Bact_iron-sidero_bind"/>
</dbReference>
<protein>
    <submittedName>
        <fullName evidence="8">ABC transporter substrate-binding protein</fullName>
    </submittedName>
</protein>
<dbReference type="PANTHER" id="PTHR30532:SF1">
    <property type="entry name" value="IRON(3+)-HYDROXAMATE-BINDING PROTEIN FHUD"/>
    <property type="match status" value="1"/>
</dbReference>
<reference evidence="8 9" key="1">
    <citation type="submission" date="2021-03" db="EMBL/GenBank/DDBJ databases">
        <title>Enterococcal diversity collection.</title>
        <authorList>
            <person name="Gilmore M.S."/>
            <person name="Schwartzman J."/>
            <person name="Van Tyne D."/>
            <person name="Martin M."/>
            <person name="Earl A.M."/>
            <person name="Manson A.L."/>
            <person name="Straub T."/>
            <person name="Salamzade R."/>
            <person name="Saavedra J."/>
            <person name="Lebreton F."/>
            <person name="Prichula J."/>
            <person name="Schaufler K."/>
            <person name="Gaca A."/>
            <person name="Sgardioli B."/>
            <person name="Wagenaar J."/>
            <person name="Strong T."/>
        </authorList>
    </citation>
    <scope>NUCLEOTIDE SEQUENCE [LARGE SCALE GENOMIC DNA]</scope>
    <source>
        <strain evidence="8 9">669A</strain>
    </source>
</reference>
<dbReference type="PROSITE" id="PS50983">
    <property type="entry name" value="FE_B12_PBP"/>
    <property type="match status" value="1"/>
</dbReference>
<gene>
    <name evidence="8" type="ORF">JZO70_10320</name>
</gene>
<proteinExistence type="inferred from homology"/>
<comment type="caution">
    <text evidence="8">The sequence shown here is derived from an EMBL/GenBank/DDBJ whole genome shotgun (WGS) entry which is preliminary data.</text>
</comment>
<evidence type="ECO:0000256" key="1">
    <source>
        <dbReference type="ARBA" id="ARBA00004196"/>
    </source>
</evidence>
<dbReference type="SUPFAM" id="SSF53807">
    <property type="entry name" value="Helical backbone' metal receptor"/>
    <property type="match status" value="1"/>
</dbReference>
<comment type="similarity">
    <text evidence="2">Belongs to the bacterial solute-binding protein 8 family.</text>
</comment>
<dbReference type="Proteomes" id="UP000664601">
    <property type="component" value="Unassembled WGS sequence"/>
</dbReference>
<organism evidence="8 9">
    <name type="scientific">Candidatus Enterococcus moelleringii</name>
    <dbReference type="NCBI Taxonomy" id="2815325"/>
    <lineage>
        <taxon>Bacteria</taxon>
        <taxon>Bacillati</taxon>
        <taxon>Bacillota</taxon>
        <taxon>Bacilli</taxon>
        <taxon>Lactobacillales</taxon>
        <taxon>Enterococcaceae</taxon>
        <taxon>Enterococcus</taxon>
    </lineage>
</organism>
<name>A0ABS3LDU7_9ENTE</name>
<evidence type="ECO:0000313" key="8">
    <source>
        <dbReference type="EMBL" id="MBO1306559.1"/>
    </source>
</evidence>
<sequence length="314" mass="34654">MFKNRKSILAAAALVALLGLAACGNPGNTTDSSSSSAAETRSLTDAQDHTVEIPNKPNRVIASYLEDYLVALDEKPVAQWTVGQGSIQDYLQDELEDVPTISYDLPYEEVLKYEPDLLLIGSSATVEGGKYDEYAKIAPTYVVKNGDGVTWEDQLNEIGKVFNKEDQAKQVEEDYKTLITQTKEDLGDKIKGKSAAVLWVTNNSAFMVAEDRSSGRLLYGDLGFEVPELTKEVSEQATSDWSAVSLESLSQLDADYLFLVNSDQGAAMFEDPLWQNIPAVKNEQLHEFGPETSWLYNGPIAYTKMVENINEVLK</sequence>
<dbReference type="Pfam" id="PF01497">
    <property type="entry name" value="Peripla_BP_2"/>
    <property type="match status" value="1"/>
</dbReference>
<comment type="subcellular location">
    <subcellularLocation>
        <location evidence="1">Cell envelope</location>
    </subcellularLocation>
</comment>
<dbReference type="InterPro" id="IPR002491">
    <property type="entry name" value="ABC_transptr_periplasmic_BD"/>
</dbReference>
<evidence type="ECO:0000256" key="2">
    <source>
        <dbReference type="ARBA" id="ARBA00008814"/>
    </source>
</evidence>
<feature type="chain" id="PRO_5046385439" evidence="6">
    <location>
        <begin position="22"/>
        <end position="314"/>
    </location>
</feature>
<feature type="region of interest" description="Disordered" evidence="5">
    <location>
        <begin position="28"/>
        <end position="49"/>
    </location>
</feature>
<evidence type="ECO:0000256" key="5">
    <source>
        <dbReference type="SAM" id="MobiDB-lite"/>
    </source>
</evidence>
<feature type="domain" description="Fe/B12 periplasmic-binding" evidence="7">
    <location>
        <begin position="57"/>
        <end position="314"/>
    </location>
</feature>
<evidence type="ECO:0000256" key="4">
    <source>
        <dbReference type="ARBA" id="ARBA00022729"/>
    </source>
</evidence>
<dbReference type="RefSeq" id="WP_207673486.1">
    <property type="nucleotide sequence ID" value="NZ_JAFREM010000016.1"/>
</dbReference>
<evidence type="ECO:0000256" key="6">
    <source>
        <dbReference type="SAM" id="SignalP"/>
    </source>
</evidence>
<keyword evidence="4 6" id="KW-0732">Signal</keyword>
<dbReference type="EMBL" id="JAFREM010000016">
    <property type="protein sequence ID" value="MBO1306559.1"/>
    <property type="molecule type" value="Genomic_DNA"/>
</dbReference>
<dbReference type="PROSITE" id="PS51257">
    <property type="entry name" value="PROKAR_LIPOPROTEIN"/>
    <property type="match status" value="1"/>
</dbReference>
<evidence type="ECO:0000259" key="7">
    <source>
        <dbReference type="PROSITE" id="PS50983"/>
    </source>
</evidence>
<evidence type="ECO:0000313" key="9">
    <source>
        <dbReference type="Proteomes" id="UP000664601"/>
    </source>
</evidence>